<feature type="domain" description="Ig-like" evidence="7">
    <location>
        <begin position="167"/>
        <end position="257"/>
    </location>
</feature>
<dbReference type="GO" id="GO:0050839">
    <property type="term" value="F:cell adhesion molecule binding"/>
    <property type="evidence" value="ECO:0007669"/>
    <property type="project" value="TreeGrafter"/>
</dbReference>
<dbReference type="EMBL" id="JARKIK010000084">
    <property type="protein sequence ID" value="KAK8725058.1"/>
    <property type="molecule type" value="Genomic_DNA"/>
</dbReference>
<evidence type="ECO:0000256" key="1">
    <source>
        <dbReference type="ARBA" id="ARBA00004479"/>
    </source>
</evidence>
<dbReference type="InterPro" id="IPR036179">
    <property type="entry name" value="Ig-like_dom_sf"/>
</dbReference>
<keyword evidence="6" id="KW-0732">Signal</keyword>
<evidence type="ECO:0000256" key="4">
    <source>
        <dbReference type="ARBA" id="ARBA00023180"/>
    </source>
</evidence>
<gene>
    <name evidence="8" type="ORF">OTU49_011046</name>
</gene>
<evidence type="ECO:0000256" key="6">
    <source>
        <dbReference type="SAM" id="SignalP"/>
    </source>
</evidence>
<dbReference type="SUPFAM" id="SSF48726">
    <property type="entry name" value="Immunoglobulin"/>
    <property type="match status" value="4"/>
</dbReference>
<evidence type="ECO:0000313" key="9">
    <source>
        <dbReference type="Proteomes" id="UP001445076"/>
    </source>
</evidence>
<keyword evidence="2" id="KW-0472">Membrane</keyword>
<proteinExistence type="predicted"/>
<evidence type="ECO:0000313" key="8">
    <source>
        <dbReference type="EMBL" id="KAK8725059.1"/>
    </source>
</evidence>
<keyword evidence="9" id="KW-1185">Reference proteome</keyword>
<feature type="chain" id="PRO_5044717273" description="Ig-like domain-containing protein" evidence="6">
    <location>
        <begin position="22"/>
        <end position="563"/>
    </location>
</feature>
<dbReference type="PROSITE" id="PS50835">
    <property type="entry name" value="IG_LIKE"/>
    <property type="match status" value="3"/>
</dbReference>
<comment type="caution">
    <text evidence="8">The sequence shown here is derived from an EMBL/GenBank/DDBJ whole genome shotgun (WGS) entry which is preliminary data.</text>
</comment>
<dbReference type="GO" id="GO:0005911">
    <property type="term" value="C:cell-cell junction"/>
    <property type="evidence" value="ECO:0007669"/>
    <property type="project" value="TreeGrafter"/>
</dbReference>
<keyword evidence="5" id="KW-0393">Immunoglobulin domain</keyword>
<reference evidence="8" key="2">
    <citation type="submission" date="2024-01" db="EMBL/GenBank/DDBJ databases">
        <authorList>
            <person name="He J."/>
            <person name="Wang M."/>
            <person name="Zheng J."/>
            <person name="Liu Z."/>
        </authorList>
    </citation>
    <scope>NUCLEOTIDE SEQUENCE</scope>
    <source>
        <strain evidence="8">ZL_2023a</strain>
        <tissue evidence="8">Muscle</tissue>
    </source>
</reference>
<dbReference type="SMART" id="SM00409">
    <property type="entry name" value="IG"/>
    <property type="match status" value="4"/>
</dbReference>
<dbReference type="InterPro" id="IPR013162">
    <property type="entry name" value="CD80_C2-set"/>
</dbReference>
<feature type="domain" description="Ig-like" evidence="7">
    <location>
        <begin position="276"/>
        <end position="362"/>
    </location>
</feature>
<dbReference type="Proteomes" id="UP001445076">
    <property type="component" value="Unassembled WGS sequence"/>
</dbReference>
<evidence type="ECO:0000256" key="3">
    <source>
        <dbReference type="ARBA" id="ARBA00023157"/>
    </source>
</evidence>
<dbReference type="InterPro" id="IPR051275">
    <property type="entry name" value="Cell_adhesion_signaling"/>
</dbReference>
<reference evidence="8 9" key="1">
    <citation type="journal article" date="2024" name="BMC Genomics">
        <title>Genome assembly of redclaw crayfish (Cherax quadricarinatus) provides insights into its immune adaptation and hypoxia tolerance.</title>
        <authorList>
            <person name="Liu Z."/>
            <person name="Zheng J."/>
            <person name="Li H."/>
            <person name="Fang K."/>
            <person name="Wang S."/>
            <person name="He J."/>
            <person name="Zhou D."/>
            <person name="Weng S."/>
            <person name="Chi M."/>
            <person name="Gu Z."/>
            <person name="He J."/>
            <person name="Li F."/>
            <person name="Wang M."/>
        </authorList>
    </citation>
    <scope>NUCLEOTIDE SEQUENCE [LARGE SCALE GENOMIC DNA]</scope>
    <source>
        <strain evidence="8">ZL_2023a</strain>
    </source>
</reference>
<dbReference type="Gene3D" id="2.60.40.10">
    <property type="entry name" value="Immunoglobulins"/>
    <property type="match status" value="3"/>
</dbReference>
<feature type="signal peptide" evidence="6">
    <location>
        <begin position="1"/>
        <end position="21"/>
    </location>
</feature>
<name>A0AAW0W6W0_CHEQU</name>
<comment type="subcellular location">
    <subcellularLocation>
        <location evidence="1">Membrane</location>
        <topology evidence="1">Single-pass type I membrane protein</topology>
    </subcellularLocation>
</comment>
<dbReference type="InterPro" id="IPR003599">
    <property type="entry name" value="Ig_sub"/>
</dbReference>
<dbReference type="GO" id="GO:0098609">
    <property type="term" value="P:cell-cell adhesion"/>
    <property type="evidence" value="ECO:0007669"/>
    <property type="project" value="TreeGrafter"/>
</dbReference>
<keyword evidence="3" id="KW-1015">Disulfide bond</keyword>
<sequence length="563" mass="61283">MGDSCWLTALLRLLLCQAAFTQSADMRYLRYDGRRDSGEPLGAGVGVGVGVGLNTSTNSGDLLFEDEGDPSLGLEEMLVVRGQEVVLECEVAEHVQAIPGDDSVEGEVRWFHDGTQVLGDLRVSIMWTGRLVMSHVISADSGVWWCHRSGRPGPRRRLLVTIAPERPFLMYAGAQLALDARLTTREGNSITLHCVVEGGNPSPSITWLLATHDVTPSSQVRSEWRETEGVFYTVSNMTLNTVDKQHHNTTVACMVTHPALPVPLRVPLRLNIEYSPDFRLRRWPAWGSPVREGSSVFLLCHVDANPPSIPTWVKETEGGSTEVASTDEWLNITRAGSEDRGWYKCATTHTFGHFSSHSVFINVLGEGRVGVVSAHTPQLLRKTTPPDDSRPHCYTHAHNASFHAHDAGLIPQGGVMVEAVNTTVLSMGGRTTALAAYVCGRPPPTSVTWLPPAHLPPLVAGTTRDRFRAHNLTEGEIGGCLYTVLTIVGVRTSDAGRWVVVAASQKDADAALIRLNVTAAAHSFSASSAHTHHQHHHEAHTFTIFHTPLVATFILLSASALWP</sequence>
<evidence type="ECO:0000259" key="7">
    <source>
        <dbReference type="PROSITE" id="PS50835"/>
    </source>
</evidence>
<evidence type="ECO:0000256" key="5">
    <source>
        <dbReference type="ARBA" id="ARBA00023319"/>
    </source>
</evidence>
<dbReference type="AlphaFoldDB" id="A0AAW0W6W0"/>
<dbReference type="GO" id="GO:0005886">
    <property type="term" value="C:plasma membrane"/>
    <property type="evidence" value="ECO:0007669"/>
    <property type="project" value="TreeGrafter"/>
</dbReference>
<dbReference type="InterPro" id="IPR007110">
    <property type="entry name" value="Ig-like_dom"/>
</dbReference>
<dbReference type="InterPro" id="IPR003598">
    <property type="entry name" value="Ig_sub2"/>
</dbReference>
<dbReference type="EMBL" id="JARKIK010000084">
    <property type="protein sequence ID" value="KAK8725059.1"/>
    <property type="molecule type" value="Genomic_DNA"/>
</dbReference>
<dbReference type="Pfam" id="PF13927">
    <property type="entry name" value="Ig_3"/>
    <property type="match status" value="1"/>
</dbReference>
<dbReference type="Pfam" id="PF08205">
    <property type="entry name" value="C2-set_2"/>
    <property type="match status" value="1"/>
</dbReference>
<keyword evidence="4" id="KW-0325">Glycoprotein</keyword>
<dbReference type="InterPro" id="IPR013783">
    <property type="entry name" value="Ig-like_fold"/>
</dbReference>
<dbReference type="CDD" id="cd00098">
    <property type="entry name" value="IgC1"/>
    <property type="match status" value="1"/>
</dbReference>
<feature type="domain" description="Ig-like" evidence="7">
    <location>
        <begin position="70"/>
        <end position="161"/>
    </location>
</feature>
<dbReference type="PANTHER" id="PTHR11640">
    <property type="entry name" value="NEPHRIN"/>
    <property type="match status" value="1"/>
</dbReference>
<protein>
    <recommendedName>
        <fullName evidence="7">Ig-like domain-containing protein</fullName>
    </recommendedName>
</protein>
<accession>A0AAW0W6W0</accession>
<organism evidence="8 9">
    <name type="scientific">Cherax quadricarinatus</name>
    <name type="common">Australian red claw crayfish</name>
    <dbReference type="NCBI Taxonomy" id="27406"/>
    <lineage>
        <taxon>Eukaryota</taxon>
        <taxon>Metazoa</taxon>
        <taxon>Ecdysozoa</taxon>
        <taxon>Arthropoda</taxon>
        <taxon>Crustacea</taxon>
        <taxon>Multicrustacea</taxon>
        <taxon>Malacostraca</taxon>
        <taxon>Eumalacostraca</taxon>
        <taxon>Eucarida</taxon>
        <taxon>Decapoda</taxon>
        <taxon>Pleocyemata</taxon>
        <taxon>Astacidea</taxon>
        <taxon>Parastacoidea</taxon>
        <taxon>Parastacidae</taxon>
        <taxon>Cherax</taxon>
    </lineage>
</organism>
<evidence type="ECO:0000256" key="2">
    <source>
        <dbReference type="ARBA" id="ARBA00023136"/>
    </source>
</evidence>
<dbReference type="SMART" id="SM00408">
    <property type="entry name" value="IGc2"/>
    <property type="match status" value="3"/>
</dbReference>
<dbReference type="PANTHER" id="PTHR11640:SF155">
    <property type="entry name" value="IG-LIKE DOMAIN-CONTAINING PROTEIN"/>
    <property type="match status" value="1"/>
</dbReference>